<dbReference type="Proteomes" id="UP001054945">
    <property type="component" value="Unassembled WGS sequence"/>
</dbReference>
<organism evidence="1 2">
    <name type="scientific">Caerostris extrusa</name>
    <name type="common">Bark spider</name>
    <name type="synonym">Caerostris bankana</name>
    <dbReference type="NCBI Taxonomy" id="172846"/>
    <lineage>
        <taxon>Eukaryota</taxon>
        <taxon>Metazoa</taxon>
        <taxon>Ecdysozoa</taxon>
        <taxon>Arthropoda</taxon>
        <taxon>Chelicerata</taxon>
        <taxon>Arachnida</taxon>
        <taxon>Araneae</taxon>
        <taxon>Araneomorphae</taxon>
        <taxon>Entelegynae</taxon>
        <taxon>Araneoidea</taxon>
        <taxon>Araneidae</taxon>
        <taxon>Caerostris</taxon>
    </lineage>
</organism>
<dbReference type="EMBL" id="BPLR01007240">
    <property type="protein sequence ID" value="GIY15477.1"/>
    <property type="molecule type" value="Genomic_DNA"/>
</dbReference>
<reference evidence="1 2" key="1">
    <citation type="submission" date="2021-06" db="EMBL/GenBank/DDBJ databases">
        <title>Caerostris extrusa draft genome.</title>
        <authorList>
            <person name="Kono N."/>
            <person name="Arakawa K."/>
        </authorList>
    </citation>
    <scope>NUCLEOTIDE SEQUENCE [LARGE SCALE GENOMIC DNA]</scope>
</reference>
<dbReference type="AlphaFoldDB" id="A0AAV4R5H8"/>
<gene>
    <name evidence="1" type="ORF">CEXT_587531</name>
</gene>
<sequence>MSSPFLRVWSHRGTLLLSSVEVSCETPNHNSAALVRYKESSKSRIAFPIQESQTTILKNGSFSPDGSLSYAHLSVVGKRWHFPGIVEPSYTHPLDSFLGTYSRMIPESDKWRAFYSQRNACL</sequence>
<accession>A0AAV4R5H8</accession>
<comment type="caution">
    <text evidence="1">The sequence shown here is derived from an EMBL/GenBank/DDBJ whole genome shotgun (WGS) entry which is preliminary data.</text>
</comment>
<name>A0AAV4R5H8_CAEEX</name>
<evidence type="ECO:0000313" key="2">
    <source>
        <dbReference type="Proteomes" id="UP001054945"/>
    </source>
</evidence>
<keyword evidence="2" id="KW-1185">Reference proteome</keyword>
<evidence type="ECO:0000313" key="1">
    <source>
        <dbReference type="EMBL" id="GIY15477.1"/>
    </source>
</evidence>
<proteinExistence type="predicted"/>
<protein>
    <submittedName>
        <fullName evidence="1">Uncharacterized protein</fullName>
    </submittedName>
</protein>